<feature type="transmembrane region" description="Helical" evidence="1">
    <location>
        <begin position="46"/>
        <end position="62"/>
    </location>
</feature>
<gene>
    <name evidence="3" type="ORF">WKV53_19335</name>
</gene>
<keyword evidence="3" id="KW-0255">Endonuclease</keyword>
<keyword evidence="4" id="KW-1185">Reference proteome</keyword>
<evidence type="ECO:0000313" key="4">
    <source>
        <dbReference type="Proteomes" id="UP001371305"/>
    </source>
</evidence>
<sequence>MKWRSRLLPKPLPFLARLAALVGCFPILGLFGGLQWKLDLFNHFQVQYAVFIALAVIVLLLAKSFRLAALAAVFLVVPVVRLAPSFIWSGSKAVGTPVRIANFNVYTANTRYDDAIKWIHEADPDVIFLPEVDNVWAMALGPLQASHPYSIDHPVEGNFGFSFYSKLPIVSQEIIPCGQLALPLLKARLKGPGGEFVFFGAHPVPPTTEFWSDERNEFLRMIAEEVSKEALPVIVAGDLNATRWSIGMKPLWNVGLNDSSLGHGAGSTWMRGNLLLAVPIDHILFRDAKDKPGLMNCRKRWIGPDIGSDHRPVVAEIAW</sequence>
<keyword evidence="3" id="KW-0540">Nuclease</keyword>
<comment type="caution">
    <text evidence="3">The sequence shown here is derived from an EMBL/GenBank/DDBJ whole genome shotgun (WGS) entry which is preliminary data.</text>
</comment>
<dbReference type="InterPro" id="IPR005135">
    <property type="entry name" value="Endo/exonuclease/phosphatase"/>
</dbReference>
<keyword evidence="1" id="KW-0812">Transmembrane</keyword>
<feature type="domain" description="Endonuclease/exonuclease/phosphatase" evidence="2">
    <location>
        <begin position="102"/>
        <end position="310"/>
    </location>
</feature>
<organism evidence="3 4">
    <name type="scientific">Luteolibacter soli</name>
    <dbReference type="NCBI Taxonomy" id="3135280"/>
    <lineage>
        <taxon>Bacteria</taxon>
        <taxon>Pseudomonadati</taxon>
        <taxon>Verrucomicrobiota</taxon>
        <taxon>Verrucomicrobiia</taxon>
        <taxon>Verrucomicrobiales</taxon>
        <taxon>Verrucomicrobiaceae</taxon>
        <taxon>Luteolibacter</taxon>
    </lineage>
</organism>
<feature type="transmembrane region" description="Helical" evidence="1">
    <location>
        <begin position="12"/>
        <end position="34"/>
    </location>
</feature>
<name>A0ABU9AY42_9BACT</name>
<keyword evidence="3" id="KW-0378">Hydrolase</keyword>
<evidence type="ECO:0000313" key="3">
    <source>
        <dbReference type="EMBL" id="MEK7952676.1"/>
    </source>
</evidence>
<feature type="transmembrane region" description="Helical" evidence="1">
    <location>
        <begin position="69"/>
        <end position="88"/>
    </location>
</feature>
<dbReference type="Gene3D" id="3.60.10.10">
    <property type="entry name" value="Endonuclease/exonuclease/phosphatase"/>
    <property type="match status" value="1"/>
</dbReference>
<dbReference type="SUPFAM" id="SSF56219">
    <property type="entry name" value="DNase I-like"/>
    <property type="match status" value="1"/>
</dbReference>
<evidence type="ECO:0000259" key="2">
    <source>
        <dbReference type="Pfam" id="PF03372"/>
    </source>
</evidence>
<evidence type="ECO:0000256" key="1">
    <source>
        <dbReference type="SAM" id="Phobius"/>
    </source>
</evidence>
<keyword evidence="1" id="KW-1133">Transmembrane helix</keyword>
<dbReference type="Pfam" id="PF03372">
    <property type="entry name" value="Exo_endo_phos"/>
    <property type="match status" value="1"/>
</dbReference>
<dbReference type="EMBL" id="JBBUKT010000008">
    <property type="protein sequence ID" value="MEK7952676.1"/>
    <property type="molecule type" value="Genomic_DNA"/>
</dbReference>
<dbReference type="InterPro" id="IPR036691">
    <property type="entry name" value="Endo/exonu/phosph_ase_sf"/>
</dbReference>
<dbReference type="GO" id="GO:0004519">
    <property type="term" value="F:endonuclease activity"/>
    <property type="evidence" value="ECO:0007669"/>
    <property type="project" value="UniProtKB-KW"/>
</dbReference>
<dbReference type="RefSeq" id="WP_341406432.1">
    <property type="nucleotide sequence ID" value="NZ_JBBUKT010000008.1"/>
</dbReference>
<protein>
    <submittedName>
        <fullName evidence="3">Endonuclease/exonuclease/phosphatase family protein</fullName>
    </submittedName>
</protein>
<accession>A0ABU9AY42</accession>
<keyword evidence="1" id="KW-0472">Membrane</keyword>
<reference evidence="3 4" key="1">
    <citation type="submission" date="2024-04" db="EMBL/GenBank/DDBJ databases">
        <title>Luteolibacter sp. isolated from soil.</title>
        <authorList>
            <person name="An J."/>
        </authorList>
    </citation>
    <scope>NUCLEOTIDE SEQUENCE [LARGE SCALE GENOMIC DNA]</scope>
    <source>
        <strain evidence="3 4">Y139</strain>
    </source>
</reference>
<dbReference type="Proteomes" id="UP001371305">
    <property type="component" value="Unassembled WGS sequence"/>
</dbReference>
<proteinExistence type="predicted"/>